<dbReference type="PIRSF" id="PIRSF000105">
    <property type="entry name" value="HCDH"/>
    <property type="match status" value="1"/>
</dbReference>
<dbReference type="RefSeq" id="WP_254742976.1">
    <property type="nucleotide sequence ID" value="NZ_JANCLU010000012.1"/>
</dbReference>
<dbReference type="InterPro" id="IPR036291">
    <property type="entry name" value="NAD(P)-bd_dom_sf"/>
</dbReference>
<dbReference type="InterPro" id="IPR006108">
    <property type="entry name" value="3HC_DH_C"/>
</dbReference>
<dbReference type="Proteomes" id="UP001205890">
    <property type="component" value="Unassembled WGS sequence"/>
</dbReference>
<evidence type="ECO:0000259" key="2">
    <source>
        <dbReference type="Pfam" id="PF00725"/>
    </source>
</evidence>
<gene>
    <name evidence="4" type="ORF">NK718_13090</name>
</gene>
<dbReference type="EMBL" id="JANCLU010000012">
    <property type="protein sequence ID" value="MCP8939454.1"/>
    <property type="molecule type" value="Genomic_DNA"/>
</dbReference>
<evidence type="ECO:0000313" key="4">
    <source>
        <dbReference type="EMBL" id="MCP8939454.1"/>
    </source>
</evidence>
<dbReference type="Pfam" id="PF02737">
    <property type="entry name" value="3HCDH_N"/>
    <property type="match status" value="1"/>
</dbReference>
<dbReference type="SUPFAM" id="SSF48179">
    <property type="entry name" value="6-phosphogluconate dehydrogenase C-terminal domain-like"/>
    <property type="match status" value="1"/>
</dbReference>
<dbReference type="PROSITE" id="PS51257">
    <property type="entry name" value="PROKAR_LIPOPROTEIN"/>
    <property type="match status" value="1"/>
</dbReference>
<proteinExistence type="predicted"/>
<evidence type="ECO:0000259" key="3">
    <source>
        <dbReference type="Pfam" id="PF02737"/>
    </source>
</evidence>
<dbReference type="SUPFAM" id="SSF51735">
    <property type="entry name" value="NAD(P)-binding Rossmann-fold domains"/>
    <property type="match status" value="1"/>
</dbReference>
<dbReference type="PANTHER" id="PTHR48075">
    <property type="entry name" value="3-HYDROXYACYL-COA DEHYDROGENASE FAMILY PROTEIN"/>
    <property type="match status" value="1"/>
</dbReference>
<dbReference type="Pfam" id="PF00725">
    <property type="entry name" value="3HCDH"/>
    <property type="match status" value="1"/>
</dbReference>
<name>A0ABT1LDC2_9HYPH</name>
<evidence type="ECO:0000256" key="1">
    <source>
        <dbReference type="ARBA" id="ARBA00023002"/>
    </source>
</evidence>
<keyword evidence="1" id="KW-0560">Oxidoreductase</keyword>
<evidence type="ECO:0000313" key="5">
    <source>
        <dbReference type="Proteomes" id="UP001205890"/>
    </source>
</evidence>
<feature type="domain" description="3-hydroxyacyl-CoA dehydrogenase NAD binding" evidence="3">
    <location>
        <begin position="8"/>
        <end position="178"/>
    </location>
</feature>
<keyword evidence="5" id="KW-1185">Reference proteome</keyword>
<sequence>MPDAASKTIAVVGTGTVGASWAALFLACGHDVAATDPAPDAETRLRAFVERARPQLAALGHTGDGALRFVADVEQAVATADFVQENAPEDENLKRGLLARIDAAAPPHAIVAASTSALLRSRIVAECHTPRRHIVAHPFNPPHLLPLVEILGEDDDVVARACAFYRSLGRHPIVLRKETPGHIANRLTAALYREAVSLVEQGVASVADIDAALCQGPGLRWAIMGPHLTYHLGGGAGGIRGYLDHLGPSQERRWASLGTPRLTEDVKAAIAAGVEDETKGASMAELEAWRDRLLVDILRLKQSG</sequence>
<dbReference type="Gene3D" id="1.10.1040.10">
    <property type="entry name" value="N-(1-d-carboxylethyl)-l-norvaline Dehydrogenase, domain 2"/>
    <property type="match status" value="1"/>
</dbReference>
<dbReference type="PANTHER" id="PTHR48075:SF5">
    <property type="entry name" value="3-HYDROXYBUTYRYL-COA DEHYDROGENASE"/>
    <property type="match status" value="1"/>
</dbReference>
<dbReference type="InterPro" id="IPR006176">
    <property type="entry name" value="3-OHacyl-CoA_DH_NAD-bd"/>
</dbReference>
<dbReference type="InterPro" id="IPR008927">
    <property type="entry name" value="6-PGluconate_DH-like_C_sf"/>
</dbReference>
<accession>A0ABT1LDC2</accession>
<reference evidence="4 5" key="1">
    <citation type="submission" date="2022-07" db="EMBL/GenBank/DDBJ databases">
        <authorList>
            <person name="Li W.-J."/>
            <person name="Deng Q.-Q."/>
        </authorList>
    </citation>
    <scope>NUCLEOTIDE SEQUENCE [LARGE SCALE GENOMIC DNA]</scope>
    <source>
        <strain evidence="4 5">SYSU M60028</strain>
    </source>
</reference>
<dbReference type="InterPro" id="IPR022694">
    <property type="entry name" value="3-OHacyl-CoA_DH"/>
</dbReference>
<dbReference type="Gene3D" id="3.40.50.720">
    <property type="entry name" value="NAD(P)-binding Rossmann-like Domain"/>
    <property type="match status" value="1"/>
</dbReference>
<comment type="caution">
    <text evidence="4">The sequence shown here is derived from an EMBL/GenBank/DDBJ whole genome shotgun (WGS) entry which is preliminary data.</text>
</comment>
<dbReference type="InterPro" id="IPR013328">
    <property type="entry name" value="6PGD_dom2"/>
</dbReference>
<feature type="domain" description="3-hydroxyacyl-CoA dehydrogenase C-terminal" evidence="2">
    <location>
        <begin position="181"/>
        <end position="249"/>
    </location>
</feature>
<organism evidence="4 5">
    <name type="scientific">Alsobacter ponti</name>
    <dbReference type="NCBI Taxonomy" id="2962936"/>
    <lineage>
        <taxon>Bacteria</taxon>
        <taxon>Pseudomonadati</taxon>
        <taxon>Pseudomonadota</taxon>
        <taxon>Alphaproteobacteria</taxon>
        <taxon>Hyphomicrobiales</taxon>
        <taxon>Alsobacteraceae</taxon>
        <taxon>Alsobacter</taxon>
    </lineage>
</organism>
<protein>
    <submittedName>
        <fullName evidence="4">3-hydroxyacyl-CoA dehydrogenase NAD-binding domain-containing protein</fullName>
    </submittedName>
</protein>